<keyword evidence="4" id="KW-1185">Reference proteome</keyword>
<dbReference type="SUPFAM" id="SSF49313">
    <property type="entry name" value="Cadherin-like"/>
    <property type="match status" value="2"/>
</dbReference>
<dbReference type="InterPro" id="IPR015919">
    <property type="entry name" value="Cadherin-like_sf"/>
</dbReference>
<dbReference type="GO" id="GO:0021675">
    <property type="term" value="P:nerve development"/>
    <property type="evidence" value="ECO:0007669"/>
    <property type="project" value="TreeGrafter"/>
</dbReference>
<name>A0A183VAC7_TOXCA</name>
<protein>
    <submittedName>
        <fullName evidence="5">Dystroglycan</fullName>
    </submittedName>
</protein>
<dbReference type="EMBL" id="UYWY01024698">
    <property type="protein sequence ID" value="VDM49018.1"/>
    <property type="molecule type" value="Genomic_DNA"/>
</dbReference>
<dbReference type="Pfam" id="PF05345">
    <property type="entry name" value="He_PIG"/>
    <property type="match status" value="1"/>
</dbReference>
<dbReference type="GO" id="GO:0007411">
    <property type="term" value="P:axon guidance"/>
    <property type="evidence" value="ECO:0007669"/>
    <property type="project" value="TreeGrafter"/>
</dbReference>
<dbReference type="GO" id="GO:0042383">
    <property type="term" value="C:sarcolemma"/>
    <property type="evidence" value="ECO:0007669"/>
    <property type="project" value="TreeGrafter"/>
</dbReference>
<gene>
    <name evidence="3" type="ORF">TCNE_LOCUS17697</name>
</gene>
<evidence type="ECO:0000313" key="3">
    <source>
        <dbReference type="EMBL" id="VDM49018.1"/>
    </source>
</evidence>
<dbReference type="WBParaSite" id="TCNE_0001769801-mRNA-1">
    <property type="protein sequence ID" value="TCNE_0001769801-mRNA-1"/>
    <property type="gene ID" value="TCNE_0001769801"/>
</dbReference>
<dbReference type="GO" id="GO:0016011">
    <property type="term" value="C:dystroglycan complex"/>
    <property type="evidence" value="ECO:0007669"/>
    <property type="project" value="TreeGrafter"/>
</dbReference>
<dbReference type="InterPro" id="IPR027468">
    <property type="entry name" value="Alpha-dystroglycan_domain_2"/>
</dbReference>
<feature type="signal peptide" evidence="2">
    <location>
        <begin position="1"/>
        <end position="19"/>
    </location>
</feature>
<evidence type="ECO:0000313" key="4">
    <source>
        <dbReference type="Proteomes" id="UP000050794"/>
    </source>
</evidence>
<dbReference type="PANTHER" id="PTHR21559:SF21">
    <property type="entry name" value="DYSTROGLYCAN 1"/>
    <property type="match status" value="1"/>
</dbReference>
<feature type="compositionally biased region" description="Low complexity" evidence="1">
    <location>
        <begin position="257"/>
        <end position="269"/>
    </location>
</feature>
<sequence>MGYRNVVVSLLHLVCVVKCVFVPDLIRLPVGQPFHYEFKSHKKLTVQDASGEELPSWLTWNAARGLLEGIPQFASIGATYVRVTEENGTDAALEIRVSEEVINPCGDEQKTLWMELVFDVPLNDLTIPQQILTVNTIAKYVNVNSSLMRIYTNQYKDEIRRSEVVESQTEDEPNPEDVTLLWKVACGDLDDDATEILEKVLNLLDDDTKLPHKPIGWRLTKGSILSRKQRHEGASGGVLSQFSAFATNEPDLEIEASTSPTPTTTTRLTRSTKRVSMARSTKRTDNPPVRLNSLPTFRCKRGAICEMAIPEKTFMDAEDGDTRSLTLSVYPIVATKNWLTVDRNRQVLRGVPLNQGDFEFRLEARDSANQVPQSVIFCLHKLLR</sequence>
<keyword evidence="2" id="KW-0732">Signal</keyword>
<feature type="region of interest" description="Disordered" evidence="1">
    <location>
        <begin position="254"/>
        <end position="292"/>
    </location>
</feature>
<dbReference type="Gene3D" id="3.30.70.1040">
    <property type="entry name" value="Dystroglycan, domain 2"/>
    <property type="match status" value="1"/>
</dbReference>
<dbReference type="Proteomes" id="UP000050794">
    <property type="component" value="Unassembled WGS sequence"/>
</dbReference>
<proteinExistence type="predicted"/>
<reference evidence="3 4" key="2">
    <citation type="submission" date="2018-11" db="EMBL/GenBank/DDBJ databases">
        <authorList>
            <consortium name="Pathogen Informatics"/>
        </authorList>
    </citation>
    <scope>NUCLEOTIDE SEQUENCE [LARGE SCALE GENOMIC DNA]</scope>
</reference>
<dbReference type="AlphaFoldDB" id="A0A183VAC7"/>
<reference evidence="5" key="1">
    <citation type="submission" date="2016-06" db="UniProtKB">
        <authorList>
            <consortium name="WormBaseParasite"/>
        </authorList>
    </citation>
    <scope>IDENTIFICATION</scope>
</reference>
<dbReference type="GO" id="GO:0043236">
    <property type="term" value="F:laminin binding"/>
    <property type="evidence" value="ECO:0007669"/>
    <property type="project" value="TreeGrafter"/>
</dbReference>
<feature type="chain" id="PRO_5044553694" evidence="2">
    <location>
        <begin position="20"/>
        <end position="384"/>
    </location>
</feature>
<organism evidence="4 5">
    <name type="scientific">Toxocara canis</name>
    <name type="common">Canine roundworm</name>
    <dbReference type="NCBI Taxonomy" id="6265"/>
    <lineage>
        <taxon>Eukaryota</taxon>
        <taxon>Metazoa</taxon>
        <taxon>Ecdysozoa</taxon>
        <taxon>Nematoda</taxon>
        <taxon>Chromadorea</taxon>
        <taxon>Rhabditida</taxon>
        <taxon>Spirurina</taxon>
        <taxon>Ascaridomorpha</taxon>
        <taxon>Ascaridoidea</taxon>
        <taxon>Toxocaridae</taxon>
        <taxon>Toxocara</taxon>
    </lineage>
</organism>
<dbReference type="InterPro" id="IPR013783">
    <property type="entry name" value="Ig-like_fold"/>
</dbReference>
<dbReference type="Gene3D" id="2.60.40.10">
    <property type="entry name" value="Immunoglobulins"/>
    <property type="match status" value="2"/>
</dbReference>
<dbReference type="GO" id="GO:0005509">
    <property type="term" value="F:calcium ion binding"/>
    <property type="evidence" value="ECO:0007669"/>
    <property type="project" value="InterPro"/>
</dbReference>
<dbReference type="PANTHER" id="PTHR21559">
    <property type="entry name" value="DYSTROGLYCAN-RELATED"/>
    <property type="match status" value="1"/>
</dbReference>
<accession>A0A183VAC7</accession>
<evidence type="ECO:0000313" key="5">
    <source>
        <dbReference type="WBParaSite" id="TCNE_0001769801-mRNA-1"/>
    </source>
</evidence>
<evidence type="ECO:0000256" key="2">
    <source>
        <dbReference type="SAM" id="SignalP"/>
    </source>
</evidence>
<evidence type="ECO:0000256" key="1">
    <source>
        <dbReference type="SAM" id="MobiDB-lite"/>
    </source>
</evidence>
<dbReference type="GO" id="GO:0002009">
    <property type="term" value="P:morphogenesis of an epithelium"/>
    <property type="evidence" value="ECO:0007669"/>
    <property type="project" value="TreeGrafter"/>
</dbReference>